<dbReference type="AlphaFoldDB" id="A0A371EN83"/>
<accession>A0A371EN83</accession>
<evidence type="ECO:0000313" key="1">
    <source>
        <dbReference type="EMBL" id="RDX67523.1"/>
    </source>
</evidence>
<proteinExistence type="predicted"/>
<dbReference type="Proteomes" id="UP000257109">
    <property type="component" value="Unassembled WGS sequence"/>
</dbReference>
<comment type="caution">
    <text evidence="1">The sequence shown here is derived from an EMBL/GenBank/DDBJ whole genome shotgun (WGS) entry which is preliminary data.</text>
</comment>
<reference evidence="1" key="1">
    <citation type="submission" date="2018-05" db="EMBL/GenBank/DDBJ databases">
        <title>Draft genome of Mucuna pruriens seed.</title>
        <authorList>
            <person name="Nnadi N.E."/>
            <person name="Vos R."/>
            <person name="Hasami M.H."/>
            <person name="Devisetty U.K."/>
            <person name="Aguiy J.C."/>
        </authorList>
    </citation>
    <scope>NUCLEOTIDE SEQUENCE [LARGE SCALE GENOMIC DNA]</scope>
    <source>
        <strain evidence="1">JCA_2017</strain>
    </source>
</reference>
<organism evidence="1 2">
    <name type="scientific">Mucuna pruriens</name>
    <name type="common">Velvet bean</name>
    <name type="synonym">Dolichos pruriens</name>
    <dbReference type="NCBI Taxonomy" id="157652"/>
    <lineage>
        <taxon>Eukaryota</taxon>
        <taxon>Viridiplantae</taxon>
        <taxon>Streptophyta</taxon>
        <taxon>Embryophyta</taxon>
        <taxon>Tracheophyta</taxon>
        <taxon>Spermatophyta</taxon>
        <taxon>Magnoliopsida</taxon>
        <taxon>eudicotyledons</taxon>
        <taxon>Gunneridae</taxon>
        <taxon>Pentapetalae</taxon>
        <taxon>rosids</taxon>
        <taxon>fabids</taxon>
        <taxon>Fabales</taxon>
        <taxon>Fabaceae</taxon>
        <taxon>Papilionoideae</taxon>
        <taxon>50 kb inversion clade</taxon>
        <taxon>NPAAA clade</taxon>
        <taxon>indigoferoid/millettioid clade</taxon>
        <taxon>Phaseoleae</taxon>
        <taxon>Mucuna</taxon>
    </lineage>
</organism>
<feature type="non-terminal residue" evidence="1">
    <location>
        <position position="1"/>
    </location>
</feature>
<gene>
    <name evidence="1" type="ORF">CR513_53589</name>
</gene>
<evidence type="ECO:0000313" key="2">
    <source>
        <dbReference type="Proteomes" id="UP000257109"/>
    </source>
</evidence>
<dbReference type="EMBL" id="QJKJ01012948">
    <property type="protein sequence ID" value="RDX67523.1"/>
    <property type="molecule type" value="Genomic_DNA"/>
</dbReference>
<keyword evidence="2" id="KW-1185">Reference proteome</keyword>
<name>A0A371EN83_MUCPR</name>
<sequence>MLIQEEERLKKMKNSYIHLVTHYEYNGISAYPVTHRAKCTKLWSTHDERAEACRDVIDRASTLALRVTCSRRET</sequence>
<protein>
    <submittedName>
        <fullName evidence="1">Uncharacterized protein</fullName>
    </submittedName>
</protein>